<evidence type="ECO:0000313" key="2">
    <source>
        <dbReference type="Proteomes" id="UP000199382"/>
    </source>
</evidence>
<sequence>MKPWILGGVSAAALITIPCVGWSLTAQQAWQSWQDAAQSYGQELTNDGEEMMGGTLTVRGVAMSTDMEGTSISMGVEELVFAEQGDGSVMVTMSETIPVTASGIDPDTGEEIDVSVVIEQSGLAMTASDADGATAFSYDAPSLMVKIADMKIDDAAFPMVLEVALTDTSGAYSVGSGAGTPVESAFEAAGVGINVDVADPEGSGKMVFTASVDGLTTSSFATGFADMDPDDMARMLNEGFAVEGGGKYGPVSFDMAFEEDGSSMLATGSLTGGGVGITMNADGISYEIGYEGLDLKLSGSEIPLPQVTAKADVLSTSFAFPLLVSDAVSPFAFRTAIEGLQVGEEIWSMIDPAAVLPRDPASLILEVAGTGRWMMDIFDEEAMMALDDAQAPGEVETVEVKELKLAIGGAELTGNGAFKLDNTDLQTFDGVPRPEGTANLRLLGGNGLLDKLTQMGLVPQDQVMMVRMMSGMLAKPGSEPDELLSEITIDANGQVLINGAPLPF</sequence>
<gene>
    <name evidence="1" type="ORF">SAMN04488026_100538</name>
</gene>
<keyword evidence="2" id="KW-1185">Reference proteome</keyword>
<accession>A0A1G8M6P7</accession>
<proteinExistence type="predicted"/>
<name>A0A1G8M6P7_9RHOB</name>
<evidence type="ECO:0000313" key="1">
    <source>
        <dbReference type="EMBL" id="SDI63629.1"/>
    </source>
</evidence>
<evidence type="ECO:0008006" key="3">
    <source>
        <dbReference type="Google" id="ProtNLM"/>
    </source>
</evidence>
<organism evidence="1 2">
    <name type="scientific">Aliiruegeria lutimaris</name>
    <dbReference type="NCBI Taxonomy" id="571298"/>
    <lineage>
        <taxon>Bacteria</taxon>
        <taxon>Pseudomonadati</taxon>
        <taxon>Pseudomonadota</taxon>
        <taxon>Alphaproteobacteria</taxon>
        <taxon>Rhodobacterales</taxon>
        <taxon>Roseobacteraceae</taxon>
        <taxon>Aliiruegeria</taxon>
    </lineage>
</organism>
<dbReference type="EMBL" id="FNEK01000005">
    <property type="protein sequence ID" value="SDI63629.1"/>
    <property type="molecule type" value="Genomic_DNA"/>
</dbReference>
<dbReference type="Proteomes" id="UP000199382">
    <property type="component" value="Unassembled WGS sequence"/>
</dbReference>
<reference evidence="1 2" key="1">
    <citation type="submission" date="2016-10" db="EMBL/GenBank/DDBJ databases">
        <authorList>
            <person name="de Groot N.N."/>
        </authorList>
    </citation>
    <scope>NUCLEOTIDE SEQUENCE [LARGE SCALE GENOMIC DNA]</scope>
    <source>
        <strain evidence="1 2">DSM 25294</strain>
    </source>
</reference>
<protein>
    <recommendedName>
        <fullName evidence="3">DUF2125 domain-containing protein</fullName>
    </recommendedName>
</protein>
<dbReference type="RefSeq" id="WP_093149957.1">
    <property type="nucleotide sequence ID" value="NZ_FNEK01000005.1"/>
</dbReference>
<dbReference type="STRING" id="571298.SAMN04488026_100538"/>
<dbReference type="AlphaFoldDB" id="A0A1G8M6P7"/>
<dbReference type="InterPro" id="IPR018666">
    <property type="entry name" value="DUF2125"/>
</dbReference>
<dbReference type="Pfam" id="PF09898">
    <property type="entry name" value="DUF2125"/>
    <property type="match status" value="1"/>
</dbReference>